<dbReference type="InterPro" id="IPR036770">
    <property type="entry name" value="Ankyrin_rpt-contain_sf"/>
</dbReference>
<dbReference type="VEuPathDB" id="FungiDB:SDRG_08568"/>
<dbReference type="SUPFAM" id="SSF48403">
    <property type="entry name" value="Ankyrin repeat"/>
    <property type="match status" value="1"/>
</dbReference>
<dbReference type="EMBL" id="JH767157">
    <property type="protein sequence ID" value="EQC33887.1"/>
    <property type="molecule type" value="Genomic_DNA"/>
</dbReference>
<name>T0RU15_SAPDV</name>
<gene>
    <name evidence="1" type="ORF">SDRG_08568</name>
</gene>
<organism evidence="1 2">
    <name type="scientific">Saprolegnia diclina (strain VS20)</name>
    <dbReference type="NCBI Taxonomy" id="1156394"/>
    <lineage>
        <taxon>Eukaryota</taxon>
        <taxon>Sar</taxon>
        <taxon>Stramenopiles</taxon>
        <taxon>Oomycota</taxon>
        <taxon>Saprolegniomycetes</taxon>
        <taxon>Saprolegniales</taxon>
        <taxon>Saprolegniaceae</taxon>
        <taxon>Saprolegnia</taxon>
    </lineage>
</organism>
<protein>
    <submittedName>
        <fullName evidence="1">Uncharacterized protein</fullName>
    </submittedName>
</protein>
<reference evidence="1 2" key="1">
    <citation type="submission" date="2012-04" db="EMBL/GenBank/DDBJ databases">
        <title>The Genome Sequence of Saprolegnia declina VS20.</title>
        <authorList>
            <consortium name="The Broad Institute Genome Sequencing Platform"/>
            <person name="Russ C."/>
            <person name="Nusbaum C."/>
            <person name="Tyler B."/>
            <person name="van West P."/>
            <person name="Dieguez-Uribeondo J."/>
            <person name="de Bruijn I."/>
            <person name="Tripathy S."/>
            <person name="Jiang R."/>
            <person name="Young S.K."/>
            <person name="Zeng Q."/>
            <person name="Gargeya S."/>
            <person name="Fitzgerald M."/>
            <person name="Haas B."/>
            <person name="Abouelleil A."/>
            <person name="Alvarado L."/>
            <person name="Arachchi H.M."/>
            <person name="Berlin A."/>
            <person name="Chapman S.B."/>
            <person name="Goldberg J."/>
            <person name="Griggs A."/>
            <person name="Gujja S."/>
            <person name="Hansen M."/>
            <person name="Howarth C."/>
            <person name="Imamovic A."/>
            <person name="Larimer J."/>
            <person name="McCowen C."/>
            <person name="Montmayeur A."/>
            <person name="Murphy C."/>
            <person name="Neiman D."/>
            <person name="Pearson M."/>
            <person name="Priest M."/>
            <person name="Roberts A."/>
            <person name="Saif S."/>
            <person name="Shea T."/>
            <person name="Sisk P."/>
            <person name="Sykes S."/>
            <person name="Wortman J."/>
            <person name="Nusbaum C."/>
            <person name="Birren B."/>
        </authorList>
    </citation>
    <scope>NUCLEOTIDE SEQUENCE [LARGE SCALE GENOMIC DNA]</scope>
    <source>
        <strain evidence="1 2">VS20</strain>
    </source>
</reference>
<proteinExistence type="predicted"/>
<accession>T0RU15</accession>
<dbReference type="OrthoDB" id="10429679at2759"/>
<dbReference type="AlphaFoldDB" id="T0RU15"/>
<keyword evidence="2" id="KW-1185">Reference proteome</keyword>
<evidence type="ECO:0000313" key="1">
    <source>
        <dbReference type="EMBL" id="EQC33887.1"/>
    </source>
</evidence>
<evidence type="ECO:0000313" key="2">
    <source>
        <dbReference type="Proteomes" id="UP000030762"/>
    </source>
</evidence>
<dbReference type="InParanoid" id="T0RU15"/>
<dbReference type="Proteomes" id="UP000030762">
    <property type="component" value="Unassembled WGS sequence"/>
</dbReference>
<dbReference type="OMA" id="ELHAPYY"/>
<dbReference type="GeneID" id="19949295"/>
<dbReference type="RefSeq" id="XP_008612682.1">
    <property type="nucleotide sequence ID" value="XM_008614460.1"/>
</dbReference>
<sequence length="152" mass="17085">MATTFTSAVLGQPDIAAIVFAFQFGLYEDVRPAFDACNELVEFNAGQRSYECDASFGQAFAPPVECPWHDRLPLHMAIYQGLLPLTKRILHCRPDLASEDAILLAFLRNYLDIVEFLLNERATMPELSRRVNFKISSNRSGGTLTRRLTNDA</sequence>